<dbReference type="Pfam" id="PF12770">
    <property type="entry name" value="CHAT"/>
    <property type="match status" value="1"/>
</dbReference>
<comment type="caution">
    <text evidence="2">The sequence shown here is derived from an EMBL/GenBank/DDBJ whole genome shotgun (WGS) entry which is preliminary data.</text>
</comment>
<dbReference type="Proteomes" id="UP000566819">
    <property type="component" value="Unassembled WGS sequence"/>
</dbReference>
<dbReference type="AlphaFoldDB" id="A0A8H4REM2"/>
<dbReference type="EMBL" id="JAAMPI010000900">
    <property type="protein sequence ID" value="KAF4627856.1"/>
    <property type="molecule type" value="Genomic_DNA"/>
</dbReference>
<gene>
    <name evidence="2" type="ORF">G7Y89_g10298</name>
</gene>
<reference evidence="2 3" key="1">
    <citation type="submission" date="2020-03" db="EMBL/GenBank/DDBJ databases">
        <title>Draft Genome Sequence of Cudoniella acicularis.</title>
        <authorList>
            <person name="Buettner E."/>
            <person name="Kellner H."/>
        </authorList>
    </citation>
    <scope>NUCLEOTIDE SEQUENCE [LARGE SCALE GENOMIC DNA]</scope>
    <source>
        <strain evidence="2 3">DSM 108380</strain>
    </source>
</reference>
<keyword evidence="3" id="KW-1185">Reference proteome</keyword>
<dbReference type="OrthoDB" id="9991317at2759"/>
<organism evidence="2 3">
    <name type="scientific">Cudoniella acicularis</name>
    <dbReference type="NCBI Taxonomy" id="354080"/>
    <lineage>
        <taxon>Eukaryota</taxon>
        <taxon>Fungi</taxon>
        <taxon>Dikarya</taxon>
        <taxon>Ascomycota</taxon>
        <taxon>Pezizomycotina</taxon>
        <taxon>Leotiomycetes</taxon>
        <taxon>Helotiales</taxon>
        <taxon>Tricladiaceae</taxon>
        <taxon>Cudoniella</taxon>
    </lineage>
</organism>
<accession>A0A8H4REM2</accession>
<evidence type="ECO:0000313" key="2">
    <source>
        <dbReference type="EMBL" id="KAF4627856.1"/>
    </source>
</evidence>
<name>A0A8H4REM2_9HELO</name>
<feature type="domain" description="CHAT" evidence="1">
    <location>
        <begin position="796"/>
        <end position="1065"/>
    </location>
</feature>
<protein>
    <recommendedName>
        <fullName evidence="1">CHAT domain-containing protein</fullName>
    </recommendedName>
</protein>
<evidence type="ECO:0000313" key="3">
    <source>
        <dbReference type="Proteomes" id="UP000566819"/>
    </source>
</evidence>
<sequence>MAASSSMAAGAAIAESRRESSVENFPDALRILTVIHETSSSVRAEIFRIRIILGDHKPIAFTSTVTPPVAQGDEPYNELLFIQTELSRVSANGELAQSLQSATSLFQKYKNVLDPGQSDSVVILILYYCLEVRYFWKLYGDGIPDPQIEYNGTFLQQLIFCLTKEGFYFEALELLEHFVKDCNPQLEAMASSLLAEDNLAGTACLIRLAAIHGINGNTEGIEDLLSLIDQLLSDGHQIAKIKYELIRQRFLEAGPSPSDRIERLLQLSKTLLDLGDYNTALHALEYAAEVQCTLFASRQTIEHAMRIHSSLQVVCEQNNDHLSQILFQFRNCDVINLITSNLSDAIKKRNALLSAPLCAKLPYFQRFHRRQWAEYFMLHQRENALHHAKKYLEYCWTYRSAEEQSIAENMRMQTELQPARMSEEARESSLEGVRQQLEQGIETDKANGWYLPQVEKQLLLVEVLEELGRIQEEEHEEIARIVVGILDDAASSSNKVEWKSENVYLKFEIIFLKGAASDLSQGVFMDITQGSEAFETNDSTDSSLRPQEYFHKARSFQELMFAIRNESLPAFQRLFKQVCQYMDRLNIDEDFLKRAELLNFRGILYYFLMEFESTTIRQFWEVAGFKSLIDGAKMALECFKEAFDLSDKMAKCVTDRNESVDTMTKLAAGQAYFTNAFELLIFDIALELAFGLQDKKQTWRWIQRSKARALSEMLRSSLNPGDLQNGPDYLALSESLNMSRDEMGPIAVLEMVEIDTPMEDLKEAARRITDVRMDGPDASEYLRPFIPTIQPLVNSSEPEDILLLSLTAPLHGVPLHAVTLDSGLLIIERNPIVYVPSHSALLSCLQRRSSPEHGAEAPTKWHASVFGAYDDNKTDSETVAERSQIYSCLTNLAHELGTEAVVGASLTKTLFEQLSPPADLLHFHGHGIFDIYSPKRNSLVLGPPNEILTMPNIVALNLHATHVTLIACSGAMQDFSLSGDEPLGLLSSFLLGGASSVVGALWPIQSSTGRLFTRIFYNYFLHHVDRTELGPIVNLAMALQHTVLKIKKLPGTETPYHWAPFVEYGVWFCRRKPGSW</sequence>
<evidence type="ECO:0000259" key="1">
    <source>
        <dbReference type="Pfam" id="PF12770"/>
    </source>
</evidence>
<dbReference type="InterPro" id="IPR024983">
    <property type="entry name" value="CHAT_dom"/>
</dbReference>
<proteinExistence type="predicted"/>